<keyword evidence="3" id="KW-1185">Reference proteome</keyword>
<dbReference type="Proteomes" id="UP000005546">
    <property type="component" value="Unassembled WGS sequence"/>
</dbReference>
<dbReference type="eggNOG" id="ENOG5033DC5">
    <property type="taxonomic scope" value="Bacteria"/>
</dbReference>
<dbReference type="EMBL" id="AFBR01000035">
    <property type="protein sequence ID" value="EGG54857.1"/>
    <property type="molecule type" value="Genomic_DNA"/>
</dbReference>
<organism evidence="2 3">
    <name type="scientific">Paraprevotella xylaniphila YIT 11841</name>
    <dbReference type="NCBI Taxonomy" id="762982"/>
    <lineage>
        <taxon>Bacteria</taxon>
        <taxon>Pseudomonadati</taxon>
        <taxon>Bacteroidota</taxon>
        <taxon>Bacteroidia</taxon>
        <taxon>Bacteroidales</taxon>
        <taxon>Prevotellaceae</taxon>
        <taxon>Paraprevotella</taxon>
    </lineage>
</organism>
<gene>
    <name evidence="2" type="ORF">HMPREF9442_01351</name>
</gene>
<dbReference type="HOGENOM" id="CLU_120457_0_0_10"/>
<evidence type="ECO:0000313" key="2">
    <source>
        <dbReference type="EMBL" id="EGG54857.1"/>
    </source>
</evidence>
<evidence type="ECO:0000256" key="1">
    <source>
        <dbReference type="SAM" id="SignalP"/>
    </source>
</evidence>
<dbReference type="GeneID" id="98399171"/>
<evidence type="ECO:0000313" key="3">
    <source>
        <dbReference type="Proteomes" id="UP000005546"/>
    </source>
</evidence>
<reference evidence="2 3" key="1">
    <citation type="submission" date="2011-02" db="EMBL/GenBank/DDBJ databases">
        <authorList>
            <person name="Weinstock G."/>
            <person name="Sodergren E."/>
            <person name="Clifton S."/>
            <person name="Fulton L."/>
            <person name="Fulton B."/>
            <person name="Courtney L."/>
            <person name="Fronick C."/>
            <person name="Harrison M."/>
            <person name="Strong C."/>
            <person name="Farmer C."/>
            <person name="Delahaunty K."/>
            <person name="Markovic C."/>
            <person name="Hall O."/>
            <person name="Minx P."/>
            <person name="Tomlinson C."/>
            <person name="Mitreva M."/>
            <person name="Hou S."/>
            <person name="Chen J."/>
            <person name="Wollam A."/>
            <person name="Pepin K.H."/>
            <person name="Johnson M."/>
            <person name="Bhonagiri V."/>
            <person name="Zhang X."/>
            <person name="Suruliraj S."/>
            <person name="Warren W."/>
            <person name="Chinwalla A."/>
            <person name="Mardis E.R."/>
            <person name="Wilson R.K."/>
        </authorList>
    </citation>
    <scope>NUCLEOTIDE SEQUENCE [LARGE SCALE GENOMIC DNA]</scope>
    <source>
        <strain evidence="2 3">YIT 11841</strain>
    </source>
</reference>
<dbReference type="AlphaFoldDB" id="F3QT36"/>
<keyword evidence="1" id="KW-0732">Signal</keyword>
<accession>F3QT36</accession>
<comment type="caution">
    <text evidence="2">The sequence shown here is derived from an EMBL/GenBank/DDBJ whole genome shotgun (WGS) entry which is preliminary data.</text>
</comment>
<feature type="chain" id="PRO_5003300868" evidence="1">
    <location>
        <begin position="21"/>
        <end position="183"/>
    </location>
</feature>
<sequence>MKRIRSFFIFTALLCLTACKEDVQNTYSNYPAYFVYKNVNTVPQLNAALNSLGVYTTICRDRDRFLFTDESGHTTPVNATAIAGNSSIQMGIAGFIAGLPNIPELGNTVSLPVCYDLACPNCYSAYNISRALQLKEGGYAACVSCGRTYNLNNQGQISIGEEGVSLFRYRITYSGNTMVINNR</sequence>
<feature type="signal peptide" evidence="1">
    <location>
        <begin position="1"/>
        <end position="20"/>
    </location>
</feature>
<name>F3QT36_9BACT</name>
<proteinExistence type="predicted"/>
<dbReference type="STRING" id="762982.HMPREF9442_01351"/>
<protein>
    <submittedName>
        <fullName evidence="2">Conserved domain protein</fullName>
    </submittedName>
</protein>
<dbReference type="RefSeq" id="WP_008626398.1">
    <property type="nucleotide sequence ID" value="NZ_GL883837.1"/>
</dbReference>